<evidence type="ECO:0000256" key="1">
    <source>
        <dbReference type="ARBA" id="ARBA00009277"/>
    </source>
</evidence>
<dbReference type="InterPro" id="IPR054353">
    <property type="entry name" value="IstA-like_C"/>
</dbReference>
<comment type="similarity">
    <text evidence="1">Belongs to the transposase IS21/IS408/IS1162 family.</text>
</comment>
<dbReference type="PROSITE" id="PS50994">
    <property type="entry name" value="INTEGRASE"/>
    <property type="match status" value="1"/>
</dbReference>
<dbReference type="NCBIfam" id="NF033546">
    <property type="entry name" value="transpos_IS21"/>
    <property type="match status" value="1"/>
</dbReference>
<evidence type="ECO:0000313" key="3">
    <source>
        <dbReference type="EMBL" id="KIQ21271.1"/>
    </source>
</evidence>
<dbReference type="RefSeq" id="WP_042582056.1">
    <property type="nucleotide sequence ID" value="NZ_JXQQ01000088.1"/>
</dbReference>
<dbReference type="InterPro" id="IPR012337">
    <property type="entry name" value="RNaseH-like_sf"/>
</dbReference>
<feature type="domain" description="Integrase catalytic" evidence="2">
    <location>
        <begin position="126"/>
        <end position="314"/>
    </location>
</feature>
<reference evidence="3 4" key="1">
    <citation type="submission" date="2014-12" db="EMBL/GenBank/DDBJ databases">
        <title>16Stimator: statistical estimation of ribosomal gene copy numbers from draft genome assemblies.</title>
        <authorList>
            <person name="Perisin M.A."/>
            <person name="Vetter M."/>
            <person name="Gilbert J.A."/>
            <person name="Bergelson J."/>
        </authorList>
    </citation>
    <scope>NUCLEOTIDE SEQUENCE [LARGE SCALE GENOMIC DNA]</scope>
    <source>
        <strain evidence="3 4">MEDvA23</strain>
    </source>
</reference>
<dbReference type="SUPFAM" id="SSF53098">
    <property type="entry name" value="Ribonuclease H-like"/>
    <property type="match status" value="1"/>
</dbReference>
<accession>A0A0D0LMG6</accession>
<dbReference type="InterPro" id="IPR036397">
    <property type="entry name" value="RNaseH_sf"/>
</dbReference>
<dbReference type="PANTHER" id="PTHR35004:SF7">
    <property type="entry name" value="INTEGRASE PROTEIN"/>
    <property type="match status" value="1"/>
</dbReference>
<dbReference type="Gene3D" id="3.30.420.10">
    <property type="entry name" value="Ribonuclease H-like superfamily/Ribonuclease H"/>
    <property type="match status" value="1"/>
</dbReference>
<organism evidence="3 4">
    <name type="scientific">Variovorax paradoxus</name>
    <dbReference type="NCBI Taxonomy" id="34073"/>
    <lineage>
        <taxon>Bacteria</taxon>
        <taxon>Pseudomonadati</taxon>
        <taxon>Pseudomonadota</taxon>
        <taxon>Betaproteobacteria</taxon>
        <taxon>Burkholderiales</taxon>
        <taxon>Comamonadaceae</taxon>
        <taxon>Variovorax</taxon>
    </lineage>
</organism>
<name>A0A0D0LMG6_VARPD</name>
<dbReference type="Proteomes" id="UP000032067">
    <property type="component" value="Unassembled WGS sequence"/>
</dbReference>
<gene>
    <name evidence="3" type="ORF">RT97_27580</name>
</gene>
<evidence type="ECO:0000313" key="4">
    <source>
        <dbReference type="Proteomes" id="UP000032067"/>
    </source>
</evidence>
<sequence>MPGKRISDHQVTKYKELRGKHSQEVAAAKAGVSVASARRIESTVLLPSQKPARTWRTRADPLTEVWTAEVVPMLEAAPGLMAVTVLEELQLRHPHRFDGAVLRTLQRRVRQWRAEHGGDREIFFAQEHPPGRLGLSDFTVCDELAITIVGEALPHRLYQFAFAHSGWRHACIVLSGESFQALASGLQEALWMAGGVPEEHRTDSLSAAFNNLAEQEELTARYRELCAHYGLRASRNNPGASHENGSIEARQGSLKTALDQSLLLRGTREFASLDGYGQFVADTVRRLNARCARTWEVERASLRPLPARRTVDFEEVDARVSKFGLISIKAAHYSVPSRLVGHRLKVRLYSAHLEAWLGGVKVFECERLRSSAQTKHPKRIDWRHMLPSLRRKPGAFARWMLRDAMFPRSEYAQAWERISERLSEREACRLMVNLLDLADRANVVVELAGILSGLGERNELPDIEVLRAQFAPRPALMPLVEVMLPTTAVYDELLEAA</sequence>
<dbReference type="GO" id="GO:0003676">
    <property type="term" value="F:nucleic acid binding"/>
    <property type="evidence" value="ECO:0007669"/>
    <property type="project" value="InterPro"/>
</dbReference>
<evidence type="ECO:0000259" key="2">
    <source>
        <dbReference type="PROSITE" id="PS50994"/>
    </source>
</evidence>
<dbReference type="Pfam" id="PF22483">
    <property type="entry name" value="Mu-transpos_C_2"/>
    <property type="match status" value="1"/>
</dbReference>
<dbReference type="AlphaFoldDB" id="A0A0D0LMG6"/>
<dbReference type="EMBL" id="JXQQ01000088">
    <property type="protein sequence ID" value="KIQ21271.1"/>
    <property type="molecule type" value="Genomic_DNA"/>
</dbReference>
<dbReference type="PANTHER" id="PTHR35004">
    <property type="entry name" value="TRANSPOSASE RV3428C-RELATED"/>
    <property type="match status" value="1"/>
</dbReference>
<proteinExistence type="inferred from homology"/>
<protein>
    <submittedName>
        <fullName evidence="3">Integrase</fullName>
    </submittedName>
</protein>
<dbReference type="OrthoDB" id="8875582at2"/>
<comment type="caution">
    <text evidence="3">The sequence shown here is derived from an EMBL/GenBank/DDBJ whole genome shotgun (WGS) entry which is preliminary data.</text>
</comment>
<dbReference type="GO" id="GO:0015074">
    <property type="term" value="P:DNA integration"/>
    <property type="evidence" value="ECO:0007669"/>
    <property type="project" value="InterPro"/>
</dbReference>
<dbReference type="InterPro" id="IPR001584">
    <property type="entry name" value="Integrase_cat-core"/>
</dbReference>